<feature type="domain" description="Tyrosine specific protein phosphatases" evidence="7">
    <location>
        <begin position="24"/>
        <end position="95"/>
    </location>
</feature>
<evidence type="ECO:0000256" key="3">
    <source>
        <dbReference type="ARBA" id="ARBA00022912"/>
    </source>
</evidence>
<dbReference type="SMART" id="SM00194">
    <property type="entry name" value="PTPc"/>
    <property type="match status" value="1"/>
</dbReference>
<keyword evidence="2" id="KW-0378">Hydrolase</keyword>
<dbReference type="InterPro" id="IPR000242">
    <property type="entry name" value="PTP_cat"/>
</dbReference>
<dbReference type="RefSeq" id="XP_019851034.1">
    <property type="nucleotide sequence ID" value="XM_019995475.1"/>
</dbReference>
<feature type="coiled-coil region" evidence="5">
    <location>
        <begin position="114"/>
        <end position="141"/>
    </location>
</feature>
<dbReference type="PROSITE" id="PS50055">
    <property type="entry name" value="TYR_PHOSPHATASE_PTP"/>
    <property type="match status" value="2"/>
</dbReference>
<reference evidence="8" key="2">
    <citation type="submission" date="2024-06" db="UniProtKB">
        <authorList>
            <consortium name="EnsemblMetazoa"/>
        </authorList>
    </citation>
    <scope>IDENTIFICATION</scope>
</reference>
<dbReference type="PROSITE" id="PS00383">
    <property type="entry name" value="TYR_PHOSPHATASE_1"/>
    <property type="match status" value="1"/>
</dbReference>
<proteinExistence type="predicted"/>
<dbReference type="KEGG" id="aqu:100635436"/>
<dbReference type="InterPro" id="IPR016130">
    <property type="entry name" value="Tyr_Pase_AS"/>
</dbReference>
<evidence type="ECO:0000256" key="1">
    <source>
        <dbReference type="ARBA" id="ARBA00013064"/>
    </source>
</evidence>
<evidence type="ECO:0000259" key="7">
    <source>
        <dbReference type="PROSITE" id="PS50056"/>
    </source>
</evidence>
<evidence type="ECO:0000259" key="6">
    <source>
        <dbReference type="PROSITE" id="PS50055"/>
    </source>
</evidence>
<sequence length="398" mass="46420">MAITHYQLTVWPDHGVPVDKIVMISFIDNIRLTHPPKGPPLVVHCSAGVGRTGTFIVIDTMLQRMKQENTLNIYDFLLQIRHQRITLVQTKEQYIYIHKSLADHIQCGETSFAIEKAQYRIKELRKKNEDEECEFQKEFELLKELSDTTSTISCSIAMDNQERNRFDYNLPYNHTRVILRDTENDYINASWVEGYKTGNWFIVTQIPLQNTQTDFWTMIHQQNCSVIVLLHPVGTDEIPQFWPPQMGQAKKYQDLTVEHSLEKEENDYQIITLELKFKNESAHNVTLYYYKKWNINTNNKPYLKPLFGILAKNQLENGNRPIVVACNDGVGCSGTFLTAYSQIERAKTEGVSDIFQFIRKARSQRPGLVDCLERYIYCHELLCEYAEGMLQHEETSYI</sequence>
<feature type="domain" description="Tyrosine-protein phosphatase" evidence="6">
    <location>
        <begin position="135"/>
        <end position="385"/>
    </location>
</feature>
<dbReference type="EnsemblMetazoa" id="XM_019995475.1">
    <property type="protein sequence ID" value="XP_019851034.1"/>
    <property type="gene ID" value="LOC100635436"/>
</dbReference>
<dbReference type="EC" id="3.1.3.48" evidence="1"/>
<dbReference type="Proteomes" id="UP000007879">
    <property type="component" value="Unassembled WGS sequence"/>
</dbReference>
<dbReference type="PROSITE" id="PS50056">
    <property type="entry name" value="TYR_PHOSPHATASE_2"/>
    <property type="match status" value="2"/>
</dbReference>
<evidence type="ECO:0000313" key="8">
    <source>
        <dbReference type="EnsemblMetazoa" id="XP_019851034.1"/>
    </source>
</evidence>
<dbReference type="PRINTS" id="PR00700">
    <property type="entry name" value="PRTYPHPHTASE"/>
</dbReference>
<dbReference type="InterPro" id="IPR000387">
    <property type="entry name" value="Tyr_Pase_dom"/>
</dbReference>
<dbReference type="AlphaFoldDB" id="A0AAN0J1W9"/>
<evidence type="ECO:0000256" key="4">
    <source>
        <dbReference type="ARBA" id="ARBA00051722"/>
    </source>
</evidence>
<reference evidence="9" key="1">
    <citation type="journal article" date="2010" name="Nature">
        <title>The Amphimedon queenslandica genome and the evolution of animal complexity.</title>
        <authorList>
            <person name="Srivastava M."/>
            <person name="Simakov O."/>
            <person name="Chapman J."/>
            <person name="Fahey B."/>
            <person name="Gauthier M.E."/>
            <person name="Mitros T."/>
            <person name="Richards G.S."/>
            <person name="Conaco C."/>
            <person name="Dacre M."/>
            <person name="Hellsten U."/>
            <person name="Larroux C."/>
            <person name="Putnam N.H."/>
            <person name="Stanke M."/>
            <person name="Adamska M."/>
            <person name="Darling A."/>
            <person name="Degnan S.M."/>
            <person name="Oakley T.H."/>
            <person name="Plachetzki D.C."/>
            <person name="Zhai Y."/>
            <person name="Adamski M."/>
            <person name="Calcino A."/>
            <person name="Cummins S.F."/>
            <person name="Goodstein D.M."/>
            <person name="Harris C."/>
            <person name="Jackson D.J."/>
            <person name="Leys S.P."/>
            <person name="Shu S."/>
            <person name="Woodcroft B.J."/>
            <person name="Vervoort M."/>
            <person name="Kosik K.S."/>
            <person name="Manning G."/>
            <person name="Degnan B.M."/>
            <person name="Rokhsar D.S."/>
        </authorList>
    </citation>
    <scope>NUCLEOTIDE SEQUENCE [LARGE SCALE GENOMIC DNA]</scope>
</reference>
<name>A0AAN0J1W9_AMPQE</name>
<dbReference type="InterPro" id="IPR003595">
    <property type="entry name" value="Tyr_Pase_cat"/>
</dbReference>
<comment type="catalytic activity">
    <reaction evidence="4">
        <text>O-phospho-L-tyrosyl-[protein] + H2O = L-tyrosyl-[protein] + phosphate</text>
        <dbReference type="Rhea" id="RHEA:10684"/>
        <dbReference type="Rhea" id="RHEA-COMP:10136"/>
        <dbReference type="Rhea" id="RHEA-COMP:20101"/>
        <dbReference type="ChEBI" id="CHEBI:15377"/>
        <dbReference type="ChEBI" id="CHEBI:43474"/>
        <dbReference type="ChEBI" id="CHEBI:46858"/>
        <dbReference type="ChEBI" id="CHEBI:61978"/>
        <dbReference type="EC" id="3.1.3.48"/>
    </reaction>
</comment>
<feature type="domain" description="Tyrosine-protein phosphatase" evidence="6">
    <location>
        <begin position="1"/>
        <end position="104"/>
    </location>
</feature>
<dbReference type="GO" id="GO:0004725">
    <property type="term" value="F:protein tyrosine phosphatase activity"/>
    <property type="evidence" value="ECO:0007669"/>
    <property type="project" value="UniProtKB-EC"/>
</dbReference>
<dbReference type="GeneID" id="100635436"/>
<dbReference type="Gene3D" id="3.90.190.10">
    <property type="entry name" value="Protein tyrosine phosphatase superfamily"/>
    <property type="match status" value="2"/>
</dbReference>
<feature type="domain" description="Tyrosine specific protein phosphatases" evidence="7">
    <location>
        <begin position="300"/>
        <end position="376"/>
    </location>
</feature>
<dbReference type="FunFam" id="3.90.190.10:FF:000102">
    <property type="entry name" value="Receptor-type tyrosine-protein phosphatase"/>
    <property type="match status" value="1"/>
</dbReference>
<protein>
    <recommendedName>
        <fullName evidence="1">protein-tyrosine-phosphatase</fullName>
        <ecNumber evidence="1">3.1.3.48</ecNumber>
    </recommendedName>
</protein>
<evidence type="ECO:0000313" key="9">
    <source>
        <dbReference type="Proteomes" id="UP000007879"/>
    </source>
</evidence>
<dbReference type="CDD" id="cd00047">
    <property type="entry name" value="PTPc"/>
    <property type="match status" value="1"/>
</dbReference>
<accession>A0AAN0J1W9</accession>
<keyword evidence="5" id="KW-0175">Coiled coil</keyword>
<dbReference type="SMART" id="SM00404">
    <property type="entry name" value="PTPc_motif"/>
    <property type="match status" value="2"/>
</dbReference>
<dbReference type="PANTHER" id="PTHR19134:SF449">
    <property type="entry name" value="TYROSINE-PROTEIN PHOSPHATASE 1"/>
    <property type="match status" value="1"/>
</dbReference>
<dbReference type="SUPFAM" id="SSF52799">
    <property type="entry name" value="(Phosphotyrosine protein) phosphatases II"/>
    <property type="match status" value="2"/>
</dbReference>
<keyword evidence="3" id="KW-0904">Protein phosphatase</keyword>
<dbReference type="InterPro" id="IPR050348">
    <property type="entry name" value="Protein-Tyr_Phosphatase"/>
</dbReference>
<evidence type="ECO:0000256" key="2">
    <source>
        <dbReference type="ARBA" id="ARBA00022801"/>
    </source>
</evidence>
<evidence type="ECO:0000256" key="5">
    <source>
        <dbReference type="SAM" id="Coils"/>
    </source>
</evidence>
<dbReference type="Pfam" id="PF00102">
    <property type="entry name" value="Y_phosphatase"/>
    <property type="match status" value="2"/>
</dbReference>
<dbReference type="InterPro" id="IPR029021">
    <property type="entry name" value="Prot-tyrosine_phosphatase-like"/>
</dbReference>
<keyword evidence="9" id="KW-1185">Reference proteome</keyword>
<dbReference type="PANTHER" id="PTHR19134">
    <property type="entry name" value="RECEPTOR-TYPE TYROSINE-PROTEIN PHOSPHATASE"/>
    <property type="match status" value="1"/>
</dbReference>
<organism evidence="8 9">
    <name type="scientific">Amphimedon queenslandica</name>
    <name type="common">Sponge</name>
    <dbReference type="NCBI Taxonomy" id="400682"/>
    <lineage>
        <taxon>Eukaryota</taxon>
        <taxon>Metazoa</taxon>
        <taxon>Porifera</taxon>
        <taxon>Demospongiae</taxon>
        <taxon>Heteroscleromorpha</taxon>
        <taxon>Haplosclerida</taxon>
        <taxon>Niphatidae</taxon>
        <taxon>Amphimedon</taxon>
    </lineage>
</organism>